<dbReference type="OrthoDB" id="7490433at2759"/>
<dbReference type="EMBL" id="CAKXAJ010022109">
    <property type="protein sequence ID" value="CAH2226851.1"/>
    <property type="molecule type" value="Genomic_DNA"/>
</dbReference>
<evidence type="ECO:0000313" key="2">
    <source>
        <dbReference type="Proteomes" id="UP000838756"/>
    </source>
</evidence>
<name>A0A8S4QXR6_9NEOP</name>
<comment type="caution">
    <text evidence="1">The sequence shown here is derived from an EMBL/GenBank/DDBJ whole genome shotgun (WGS) entry which is preliminary data.</text>
</comment>
<dbReference type="Proteomes" id="UP000838756">
    <property type="component" value="Unassembled WGS sequence"/>
</dbReference>
<keyword evidence="2" id="KW-1185">Reference proteome</keyword>
<organism evidence="1 2">
    <name type="scientific">Pararge aegeria aegeria</name>
    <dbReference type="NCBI Taxonomy" id="348720"/>
    <lineage>
        <taxon>Eukaryota</taxon>
        <taxon>Metazoa</taxon>
        <taxon>Ecdysozoa</taxon>
        <taxon>Arthropoda</taxon>
        <taxon>Hexapoda</taxon>
        <taxon>Insecta</taxon>
        <taxon>Pterygota</taxon>
        <taxon>Neoptera</taxon>
        <taxon>Endopterygota</taxon>
        <taxon>Lepidoptera</taxon>
        <taxon>Glossata</taxon>
        <taxon>Ditrysia</taxon>
        <taxon>Papilionoidea</taxon>
        <taxon>Nymphalidae</taxon>
        <taxon>Satyrinae</taxon>
        <taxon>Satyrini</taxon>
        <taxon>Parargina</taxon>
        <taxon>Pararge</taxon>
    </lineage>
</organism>
<protein>
    <submittedName>
        <fullName evidence="1">Jg16562 protein</fullName>
    </submittedName>
</protein>
<evidence type="ECO:0000313" key="1">
    <source>
        <dbReference type="EMBL" id="CAH2226851.1"/>
    </source>
</evidence>
<proteinExistence type="predicted"/>
<accession>A0A8S4QXR6</accession>
<reference evidence="1" key="1">
    <citation type="submission" date="2022-03" db="EMBL/GenBank/DDBJ databases">
        <authorList>
            <person name="Lindestad O."/>
        </authorList>
    </citation>
    <scope>NUCLEOTIDE SEQUENCE</scope>
</reference>
<dbReference type="AlphaFoldDB" id="A0A8S4QXR6"/>
<gene>
    <name evidence="1" type="primary">jg16562</name>
    <name evidence="1" type="ORF">PAEG_LOCUS7510</name>
</gene>
<sequence length="126" mass="14534">ETWTIKAADRQSIDAFEMWCWKRILRQLKITRRLSTTCLKRLLEYFGHIAMETILKRDGDNLVKIVVTGKVEGKRPRGSSPIRCSDQIRTALDTKVHIALSVAKSRVKWHKIVQKVVSGRGHDPQQ</sequence>
<feature type="non-terminal residue" evidence="1">
    <location>
        <position position="1"/>
    </location>
</feature>